<accession>A0A3M6Q371</accession>
<dbReference type="Gene3D" id="2.160.20.110">
    <property type="match status" value="1"/>
</dbReference>
<dbReference type="GO" id="GO:0005524">
    <property type="term" value="F:ATP binding"/>
    <property type="evidence" value="ECO:0007669"/>
    <property type="project" value="InterPro"/>
</dbReference>
<dbReference type="PANTHER" id="PTHR32204">
    <property type="entry name" value="ATPASE RAVA"/>
    <property type="match status" value="1"/>
</dbReference>
<dbReference type="EMBL" id="RDQM01000009">
    <property type="protein sequence ID" value="RMW97669.1"/>
    <property type="molecule type" value="Genomic_DNA"/>
</dbReference>
<reference evidence="3 4" key="1">
    <citation type="submission" date="2018-10" db="EMBL/GenBank/DDBJ databases">
        <title>Comamonadaceae CDC group NO-1 genome sequencing and assembly.</title>
        <authorList>
            <person name="Bernier A.-M."/>
            <person name="Bernard K."/>
        </authorList>
    </citation>
    <scope>NUCLEOTIDE SEQUENCE [LARGE SCALE GENOMIC DNA]</scope>
    <source>
        <strain evidence="3 4">NML970147</strain>
    </source>
</reference>
<proteinExistence type="predicted"/>
<sequence length="728" mass="79778">MRTKLSALLQQLNHGLIGREETLRTALLTLLAGENLLLVGPPGTGKSLLARRISQALAQPQQGSAYFEYLLTKFSTPEELFGPLSISALKQDRFHRQTQGYLPTVQVAFLDEIFKASSSILNALLTVLNERKYHNGASAEDIPLQALVAASNELPQGQAELAALYDRFLLRCFVGYVGAQERAELFDLPAAATVKPQQRLSAEELAQLRQAAARVSFPAEVQQAVLEIWQAHQQAFKEDADETLSDRRMVKAMHLLRVSAASNGRQEVDFSDLLLLKDCLWNHEANRAKVLTLLKQTLARFDRPLAGGDKAQAQTSSKTKPATQPKAAPAAAGARFKGLQGSGSEHDPILIGTIHQLGRLADPAISQQGLHFRQTADIDGTVLGETWLDIAEFHGHYDGGGFTLTAKTEKPFFTHIRQATVRDLTVQGLRLSHSMEDARIHGCNSSHPLAHTIRNSTVSDCQSQSQLADLVQYSTISCCQTHGQFAKKIQHGTILHCRSGDSLAVNVEDSDIAYCQADSVLIKEKAKQSHIKDCLLLLSYVASPNEIRGGIACNLLNSQVERCFIAGSLAHNLPFDTFMFSGISYEAISSSIQACAIGKLKNSKKSITLSRIANSKNNQSRLQNNISIDSNNEDSFYFYDNNAQENKLDGRNGLSVAAAIFNADYLEHHLGWDFERVWQWQDGDDHPTLRPDATAAPAQTTAASQAATNQGTLLAQQCRHNLWLAGQA</sequence>
<name>A0A3M6Q371_9BURK</name>
<dbReference type="RefSeq" id="WP_122238567.1">
    <property type="nucleotide sequence ID" value="NZ_RDQM01000009.1"/>
</dbReference>
<dbReference type="CDD" id="cd00009">
    <property type="entry name" value="AAA"/>
    <property type="match status" value="1"/>
</dbReference>
<protein>
    <submittedName>
        <fullName evidence="3">AAA family ATPase</fullName>
    </submittedName>
</protein>
<dbReference type="SUPFAM" id="SSF52540">
    <property type="entry name" value="P-loop containing nucleoside triphosphate hydrolases"/>
    <property type="match status" value="1"/>
</dbReference>
<dbReference type="InterPro" id="IPR050513">
    <property type="entry name" value="RavA_ATPases"/>
</dbReference>
<dbReference type="InterPro" id="IPR045427">
    <property type="entry name" value="MoxR"/>
</dbReference>
<dbReference type="Gene3D" id="3.40.50.300">
    <property type="entry name" value="P-loop containing nucleotide triphosphate hydrolases"/>
    <property type="match status" value="1"/>
</dbReference>
<organism evidence="3 4">
    <name type="scientific">Allofranklinella schreckenbergeri</name>
    <dbReference type="NCBI Taxonomy" id="1076744"/>
    <lineage>
        <taxon>Bacteria</taxon>
        <taxon>Pseudomonadati</taxon>
        <taxon>Pseudomonadota</taxon>
        <taxon>Betaproteobacteria</taxon>
        <taxon>Burkholderiales</taxon>
        <taxon>Comamonadaceae</taxon>
        <taxon>Allofranklinella</taxon>
    </lineage>
</organism>
<comment type="caution">
    <text evidence="3">The sequence shown here is derived from an EMBL/GenBank/DDBJ whole genome shotgun (WGS) entry which is preliminary data.</text>
</comment>
<feature type="domain" description="AAA+ ATPase" evidence="2">
    <location>
        <begin position="32"/>
        <end position="178"/>
    </location>
</feature>
<dbReference type="InterPro" id="IPR003593">
    <property type="entry name" value="AAA+_ATPase"/>
</dbReference>
<dbReference type="InterPro" id="IPR041538">
    <property type="entry name" value="RavA-like_AAA_lid"/>
</dbReference>
<dbReference type="PANTHER" id="PTHR32204:SF0">
    <property type="entry name" value="ATPASE RAVA"/>
    <property type="match status" value="1"/>
</dbReference>
<dbReference type="InterPro" id="IPR027417">
    <property type="entry name" value="P-loop_NTPase"/>
</dbReference>
<dbReference type="AlphaFoldDB" id="A0A3M6Q371"/>
<dbReference type="InterPro" id="IPR001270">
    <property type="entry name" value="ClpA/B"/>
</dbReference>
<evidence type="ECO:0000313" key="3">
    <source>
        <dbReference type="EMBL" id="RMW97669.1"/>
    </source>
</evidence>
<evidence type="ECO:0000256" key="1">
    <source>
        <dbReference type="SAM" id="MobiDB-lite"/>
    </source>
</evidence>
<dbReference type="SMART" id="SM00382">
    <property type="entry name" value="AAA"/>
    <property type="match status" value="1"/>
</dbReference>
<evidence type="ECO:0000313" key="4">
    <source>
        <dbReference type="Proteomes" id="UP000267521"/>
    </source>
</evidence>
<dbReference type="Pfam" id="PF17868">
    <property type="entry name" value="AAA_lid_8"/>
    <property type="match status" value="1"/>
</dbReference>
<dbReference type="Pfam" id="PF20030">
    <property type="entry name" value="bpMoxR"/>
    <property type="match status" value="1"/>
</dbReference>
<feature type="compositionally biased region" description="Low complexity" evidence="1">
    <location>
        <begin position="318"/>
        <end position="334"/>
    </location>
</feature>
<dbReference type="PRINTS" id="PR00300">
    <property type="entry name" value="CLPPROTEASEA"/>
</dbReference>
<gene>
    <name evidence="3" type="ORF">EBQ26_08405</name>
</gene>
<feature type="region of interest" description="Disordered" evidence="1">
    <location>
        <begin position="305"/>
        <end position="340"/>
    </location>
</feature>
<dbReference type="Proteomes" id="UP000267521">
    <property type="component" value="Unassembled WGS sequence"/>
</dbReference>
<evidence type="ECO:0000259" key="2">
    <source>
        <dbReference type="SMART" id="SM00382"/>
    </source>
</evidence>